<dbReference type="Proteomes" id="UP000269945">
    <property type="component" value="Unassembled WGS sequence"/>
</dbReference>
<evidence type="ECO:0000313" key="3">
    <source>
        <dbReference type="Proteomes" id="UP000269945"/>
    </source>
</evidence>
<accession>A0A9X9QAF4</accession>
<feature type="region of interest" description="Disordered" evidence="1">
    <location>
        <begin position="51"/>
        <end position="73"/>
    </location>
</feature>
<proteinExistence type="predicted"/>
<sequence length="73" mass="8001">MHPQGRLHLIRHSSRHSTTISLPSVLGPEDPLFPGPAVRCTPGQAQVPSKCWYERHGNPRGTVKTEQSNPAVP</sequence>
<dbReference type="AlphaFoldDB" id="A0A9X9QAF4"/>
<gene>
    <name evidence="2" type="ORF">BN2614_LOCUS7</name>
</gene>
<feature type="compositionally biased region" description="Polar residues" evidence="1">
    <location>
        <begin position="64"/>
        <end position="73"/>
    </location>
</feature>
<evidence type="ECO:0000313" key="2">
    <source>
        <dbReference type="EMBL" id="VCX42089.1"/>
    </source>
</evidence>
<feature type="region of interest" description="Disordered" evidence="1">
    <location>
        <begin position="1"/>
        <end position="21"/>
    </location>
</feature>
<dbReference type="EMBL" id="CYRY02046397">
    <property type="protein sequence ID" value="VCX42089.1"/>
    <property type="molecule type" value="Genomic_DNA"/>
</dbReference>
<reference evidence="2 3" key="1">
    <citation type="submission" date="2018-10" db="EMBL/GenBank/DDBJ databases">
        <authorList>
            <person name="Ekblom R."/>
            <person name="Jareborg N."/>
        </authorList>
    </citation>
    <scope>NUCLEOTIDE SEQUENCE [LARGE SCALE GENOMIC DNA]</scope>
    <source>
        <tissue evidence="2">Muscle</tissue>
    </source>
</reference>
<organism evidence="2 3">
    <name type="scientific">Gulo gulo</name>
    <name type="common">Wolverine</name>
    <name type="synonym">Gluton</name>
    <dbReference type="NCBI Taxonomy" id="48420"/>
    <lineage>
        <taxon>Eukaryota</taxon>
        <taxon>Metazoa</taxon>
        <taxon>Chordata</taxon>
        <taxon>Craniata</taxon>
        <taxon>Vertebrata</taxon>
        <taxon>Euteleostomi</taxon>
        <taxon>Mammalia</taxon>
        <taxon>Eutheria</taxon>
        <taxon>Laurasiatheria</taxon>
        <taxon>Carnivora</taxon>
        <taxon>Caniformia</taxon>
        <taxon>Musteloidea</taxon>
        <taxon>Mustelidae</taxon>
        <taxon>Guloninae</taxon>
        <taxon>Gulo</taxon>
    </lineage>
</organism>
<name>A0A9X9QAF4_GULGU</name>
<comment type="caution">
    <text evidence="2">The sequence shown here is derived from an EMBL/GenBank/DDBJ whole genome shotgun (WGS) entry which is preliminary data.</text>
</comment>
<keyword evidence="3" id="KW-1185">Reference proteome</keyword>
<protein>
    <submittedName>
        <fullName evidence="2">Uncharacterized protein</fullName>
    </submittedName>
</protein>
<evidence type="ECO:0000256" key="1">
    <source>
        <dbReference type="SAM" id="MobiDB-lite"/>
    </source>
</evidence>